<gene>
    <name evidence="3" type="ORF">QJ048_21225</name>
</gene>
<dbReference type="Proteomes" id="UP001226434">
    <property type="component" value="Unassembled WGS sequence"/>
</dbReference>
<reference evidence="3 4" key="1">
    <citation type="submission" date="2023-05" db="EMBL/GenBank/DDBJ databases">
        <title>Genome sequence of Pinibacter sp. MAH-24.</title>
        <authorList>
            <person name="Huq M.A."/>
        </authorList>
    </citation>
    <scope>NUCLEOTIDE SEQUENCE [LARGE SCALE GENOMIC DNA]</scope>
    <source>
        <strain evidence="3 4">MAH-24</strain>
    </source>
</reference>
<feature type="signal peptide" evidence="1">
    <location>
        <begin position="1"/>
        <end position="22"/>
    </location>
</feature>
<feature type="chain" id="PRO_5046941614" evidence="1">
    <location>
        <begin position="23"/>
        <end position="116"/>
    </location>
</feature>
<evidence type="ECO:0000313" key="4">
    <source>
        <dbReference type="Proteomes" id="UP001226434"/>
    </source>
</evidence>
<keyword evidence="4" id="KW-1185">Reference proteome</keyword>
<dbReference type="Pfam" id="PF13180">
    <property type="entry name" value="PDZ_2"/>
    <property type="match status" value="1"/>
</dbReference>
<dbReference type="InterPro" id="IPR036034">
    <property type="entry name" value="PDZ_sf"/>
</dbReference>
<dbReference type="Gene3D" id="2.30.42.10">
    <property type="match status" value="1"/>
</dbReference>
<dbReference type="SMART" id="SM00228">
    <property type="entry name" value="PDZ"/>
    <property type="match status" value="1"/>
</dbReference>
<dbReference type="EMBL" id="JASBRG010000007">
    <property type="protein sequence ID" value="MDI3322326.1"/>
    <property type="molecule type" value="Genomic_DNA"/>
</dbReference>
<dbReference type="PROSITE" id="PS50106">
    <property type="entry name" value="PDZ"/>
    <property type="match status" value="1"/>
</dbReference>
<evidence type="ECO:0000313" key="3">
    <source>
        <dbReference type="EMBL" id="MDI3322326.1"/>
    </source>
</evidence>
<organism evidence="3 4">
    <name type="scientific">Pinibacter soli</name>
    <dbReference type="NCBI Taxonomy" id="3044211"/>
    <lineage>
        <taxon>Bacteria</taxon>
        <taxon>Pseudomonadati</taxon>
        <taxon>Bacteroidota</taxon>
        <taxon>Chitinophagia</taxon>
        <taxon>Chitinophagales</taxon>
        <taxon>Chitinophagaceae</taxon>
        <taxon>Pinibacter</taxon>
    </lineage>
</organism>
<feature type="domain" description="PDZ" evidence="2">
    <location>
        <begin position="18"/>
        <end position="96"/>
    </location>
</feature>
<dbReference type="CDD" id="cd06779">
    <property type="entry name" value="cpPDZ_Deg_HtrA-like"/>
    <property type="match status" value="1"/>
</dbReference>
<dbReference type="SUPFAM" id="SSF50156">
    <property type="entry name" value="PDZ domain-like"/>
    <property type="match status" value="1"/>
</dbReference>
<sequence length="116" mass="12341">MKHFAKTIALFAGVLAATTSFTQGVKNGILAITIIEKHNCAKITAVTPGGPAEKAGLKVGDSITKIDDMAVTSPEDLSESLKSFKQNDTVTISYKRNKKDYKVAATLTGPPTNEMK</sequence>
<evidence type="ECO:0000256" key="1">
    <source>
        <dbReference type="SAM" id="SignalP"/>
    </source>
</evidence>
<keyword evidence="1" id="KW-0732">Signal</keyword>
<name>A0ABT6RIS8_9BACT</name>
<accession>A0ABT6RIS8</accession>
<dbReference type="RefSeq" id="WP_282336444.1">
    <property type="nucleotide sequence ID" value="NZ_JASBRG010000007.1"/>
</dbReference>
<evidence type="ECO:0000259" key="2">
    <source>
        <dbReference type="PROSITE" id="PS50106"/>
    </source>
</evidence>
<comment type="caution">
    <text evidence="3">The sequence shown here is derived from an EMBL/GenBank/DDBJ whole genome shotgun (WGS) entry which is preliminary data.</text>
</comment>
<dbReference type="InterPro" id="IPR001478">
    <property type="entry name" value="PDZ"/>
</dbReference>
<proteinExistence type="predicted"/>
<protein>
    <submittedName>
        <fullName evidence="3">PDZ domain-containing protein</fullName>
    </submittedName>
</protein>